<dbReference type="AlphaFoldDB" id="A0A0M0BN75"/>
<dbReference type="InterPro" id="IPR007294">
    <property type="entry name" value="DUF401"/>
</dbReference>
<dbReference type="PANTHER" id="PTHR39556">
    <property type="entry name" value="PROTEIN, PUTATIVE-RELATED"/>
    <property type="match status" value="1"/>
</dbReference>
<keyword evidence="1" id="KW-0472">Membrane</keyword>
<feature type="transmembrane region" description="Helical" evidence="1">
    <location>
        <begin position="60"/>
        <end position="80"/>
    </location>
</feature>
<keyword evidence="1" id="KW-0812">Transmembrane</keyword>
<evidence type="ECO:0000313" key="2">
    <source>
        <dbReference type="EMBL" id="KON30017.1"/>
    </source>
</evidence>
<dbReference type="PANTHER" id="PTHR39556:SF1">
    <property type="entry name" value="PROTEIN, PUTATIVE-RELATED"/>
    <property type="match status" value="1"/>
</dbReference>
<feature type="transmembrane region" description="Helical" evidence="1">
    <location>
        <begin position="6"/>
        <end position="23"/>
    </location>
</feature>
<sequence>MLNFLNPLIVFMVSIGVFLLLLYRKVGLGIALTCSAFLMSLLSLGISQTATVLMETLVDPISLSLIFASFFIMLMSVFYKETELVNDLTRSLGRYIKNSKIIVSLLPAIIGLMPVAGGALMSAPMVDVEADKLELDNAKKAFVNIWFRHVVIPVYPVTQ</sequence>
<feature type="transmembrane region" description="Helical" evidence="1">
    <location>
        <begin position="101"/>
        <end position="123"/>
    </location>
</feature>
<proteinExistence type="predicted"/>
<feature type="transmembrane region" description="Helical" evidence="1">
    <location>
        <begin position="30"/>
        <end position="54"/>
    </location>
</feature>
<keyword evidence="1" id="KW-1133">Transmembrane helix</keyword>
<protein>
    <recommendedName>
        <fullName evidence="4">DUF401 family protein</fullName>
    </recommendedName>
</protein>
<name>A0A0M0BN75_9ARCH</name>
<dbReference type="Pfam" id="PF04165">
    <property type="entry name" value="DUF401"/>
    <property type="match status" value="1"/>
</dbReference>
<evidence type="ECO:0000256" key="1">
    <source>
        <dbReference type="SAM" id="Phobius"/>
    </source>
</evidence>
<reference evidence="2 3" key="1">
    <citation type="submission" date="2015-06" db="EMBL/GenBank/DDBJ databases">
        <title>New insights into the roles of widespread benthic archaea in carbon and nitrogen cycling.</title>
        <authorList>
            <person name="Lazar C.S."/>
            <person name="Baker B.J."/>
            <person name="Seitz K.W."/>
            <person name="Hyde A.S."/>
            <person name="Dick G.J."/>
            <person name="Hinrichs K.-U."/>
            <person name="Teske A.P."/>
        </authorList>
    </citation>
    <scope>NUCLEOTIDE SEQUENCE [LARGE SCALE GENOMIC DNA]</scope>
    <source>
        <strain evidence="2">SG8-32-1</strain>
    </source>
</reference>
<comment type="caution">
    <text evidence="2">The sequence shown here is derived from an EMBL/GenBank/DDBJ whole genome shotgun (WGS) entry which is preliminary data.</text>
</comment>
<dbReference type="Proteomes" id="UP000037237">
    <property type="component" value="Unassembled WGS sequence"/>
</dbReference>
<dbReference type="EMBL" id="LFWU01000137">
    <property type="protein sequence ID" value="KON30017.1"/>
    <property type="molecule type" value="Genomic_DNA"/>
</dbReference>
<evidence type="ECO:0008006" key="4">
    <source>
        <dbReference type="Google" id="ProtNLM"/>
    </source>
</evidence>
<organism evidence="2 3">
    <name type="scientific">miscellaneous Crenarchaeota group-1 archaeon SG8-32-1</name>
    <dbReference type="NCBI Taxonomy" id="1685124"/>
    <lineage>
        <taxon>Archaea</taxon>
        <taxon>Candidatus Bathyarchaeota</taxon>
        <taxon>MCG-1</taxon>
    </lineage>
</organism>
<gene>
    <name evidence="2" type="ORF">AC477_05315</name>
</gene>
<feature type="non-terminal residue" evidence="2">
    <location>
        <position position="159"/>
    </location>
</feature>
<accession>A0A0M0BN75</accession>
<evidence type="ECO:0000313" key="3">
    <source>
        <dbReference type="Proteomes" id="UP000037237"/>
    </source>
</evidence>